<evidence type="ECO:0000256" key="2">
    <source>
        <dbReference type="ARBA" id="ARBA00001946"/>
    </source>
</evidence>
<evidence type="ECO:0000259" key="7">
    <source>
        <dbReference type="Pfam" id="PF22600"/>
    </source>
</evidence>
<dbReference type="Pfam" id="PF03828">
    <property type="entry name" value="PAP_assoc"/>
    <property type="match status" value="1"/>
</dbReference>
<keyword evidence="5" id="KW-0460">Magnesium</keyword>
<feature type="domain" description="PAP-associated" evidence="6">
    <location>
        <begin position="256"/>
        <end position="313"/>
    </location>
</feature>
<dbReference type="SUPFAM" id="SSF81301">
    <property type="entry name" value="Nucleotidyltransferase"/>
    <property type="match status" value="1"/>
</dbReference>
<evidence type="ECO:0000313" key="9">
    <source>
        <dbReference type="WBParaSite" id="Csp11.Scaffold630.g20367.t1"/>
    </source>
</evidence>
<dbReference type="STRING" id="1561998.A0A1I7UXN1"/>
<dbReference type="PANTHER" id="PTHR12271">
    <property type="entry name" value="POLY A POLYMERASE CID PAP -RELATED"/>
    <property type="match status" value="1"/>
</dbReference>
<accession>A0A1I7UXN1</accession>
<dbReference type="Proteomes" id="UP000095282">
    <property type="component" value="Unplaced"/>
</dbReference>
<dbReference type="WBParaSite" id="Csp11.Scaffold630.g20367.t1">
    <property type="protein sequence ID" value="Csp11.Scaffold630.g20367.t1"/>
    <property type="gene ID" value="Csp11.Scaffold630.g20367"/>
</dbReference>
<dbReference type="SUPFAM" id="SSF81631">
    <property type="entry name" value="PAP/OAS1 substrate-binding domain"/>
    <property type="match status" value="1"/>
</dbReference>
<evidence type="ECO:0000259" key="6">
    <source>
        <dbReference type="Pfam" id="PF03828"/>
    </source>
</evidence>
<evidence type="ECO:0000313" key="8">
    <source>
        <dbReference type="Proteomes" id="UP000095282"/>
    </source>
</evidence>
<keyword evidence="4" id="KW-0479">Metal-binding</keyword>
<dbReference type="GO" id="GO:0050265">
    <property type="term" value="F:RNA uridylyltransferase activity"/>
    <property type="evidence" value="ECO:0007669"/>
    <property type="project" value="TreeGrafter"/>
</dbReference>
<dbReference type="InterPro" id="IPR054708">
    <property type="entry name" value="MTPAP-like_central"/>
</dbReference>
<keyword evidence="8" id="KW-1185">Reference proteome</keyword>
<reference evidence="9" key="1">
    <citation type="submission" date="2016-11" db="UniProtKB">
        <authorList>
            <consortium name="WormBaseParasite"/>
        </authorList>
    </citation>
    <scope>IDENTIFICATION</scope>
</reference>
<dbReference type="GO" id="GO:0046872">
    <property type="term" value="F:metal ion binding"/>
    <property type="evidence" value="ECO:0007669"/>
    <property type="project" value="UniProtKB-KW"/>
</dbReference>
<evidence type="ECO:0000256" key="1">
    <source>
        <dbReference type="ARBA" id="ARBA00001936"/>
    </source>
</evidence>
<name>A0A1I7UXN1_9PELO</name>
<organism evidence="8 9">
    <name type="scientific">Caenorhabditis tropicalis</name>
    <dbReference type="NCBI Taxonomy" id="1561998"/>
    <lineage>
        <taxon>Eukaryota</taxon>
        <taxon>Metazoa</taxon>
        <taxon>Ecdysozoa</taxon>
        <taxon>Nematoda</taxon>
        <taxon>Chromadorea</taxon>
        <taxon>Rhabditida</taxon>
        <taxon>Rhabditina</taxon>
        <taxon>Rhabditomorpha</taxon>
        <taxon>Rhabditoidea</taxon>
        <taxon>Rhabditidae</taxon>
        <taxon>Peloderinae</taxon>
        <taxon>Caenorhabditis</taxon>
    </lineage>
</organism>
<dbReference type="AlphaFoldDB" id="A0A1I7UXN1"/>
<feature type="domain" description="Poly(A) RNA polymerase mitochondrial-like central palm" evidence="7">
    <location>
        <begin position="1"/>
        <end position="141"/>
    </location>
</feature>
<dbReference type="GO" id="GO:0031123">
    <property type="term" value="P:RNA 3'-end processing"/>
    <property type="evidence" value="ECO:0007669"/>
    <property type="project" value="TreeGrafter"/>
</dbReference>
<dbReference type="eggNOG" id="KOG2277">
    <property type="taxonomic scope" value="Eukaryota"/>
</dbReference>
<proteinExistence type="predicted"/>
<dbReference type="Gene3D" id="1.10.1410.10">
    <property type="match status" value="1"/>
</dbReference>
<evidence type="ECO:0000256" key="5">
    <source>
        <dbReference type="ARBA" id="ARBA00022842"/>
    </source>
</evidence>
<comment type="cofactor">
    <cofactor evidence="2">
        <name>Mg(2+)</name>
        <dbReference type="ChEBI" id="CHEBI:18420"/>
    </cofactor>
</comment>
<keyword evidence="3" id="KW-0808">Transferase</keyword>
<evidence type="ECO:0000256" key="3">
    <source>
        <dbReference type="ARBA" id="ARBA00022679"/>
    </source>
</evidence>
<dbReference type="Gene3D" id="3.30.460.10">
    <property type="entry name" value="Beta Polymerase, domain 2"/>
    <property type="match status" value="1"/>
</dbReference>
<dbReference type="InterPro" id="IPR002058">
    <property type="entry name" value="PAP_assoc"/>
</dbReference>
<dbReference type="PANTHER" id="PTHR12271:SF128">
    <property type="entry name" value="PAP-ASSOCIATED DOMAIN-CONTAINING PROTEIN"/>
    <property type="match status" value="1"/>
</dbReference>
<dbReference type="Pfam" id="PF22600">
    <property type="entry name" value="MTPAP-like_central"/>
    <property type="match status" value="1"/>
</dbReference>
<dbReference type="InterPro" id="IPR043519">
    <property type="entry name" value="NT_sf"/>
</dbReference>
<protein>
    <submittedName>
        <fullName evidence="9">PAP-associated domain-containing protein</fullName>
    </submittedName>
</protein>
<sequence length="395" mass="46219">MLDYFNESKQPREEFERKMDWCYQLKNIISKHNPDWLFNIVPTGSTVTGLATKNCDLDVAIHIPQAARVLNIEYDNIPEDEMKNHWRRRQLEILQIVRITLKNDEQIRSRINWEKGVQLVQAQIQILKIETVDEIECDISVVMEPFLSSMHNSFMIWHLVHIDQRFAPLCAVVKQWGSSTGVKNPKDGGFNSYALVLLVIHFLQCGTSPPILPNLSKVYEGCNFIAMNDMEYPLLLDFDAPLPNELPVIRQNYGTVSRLFLEFLHYYHKFDFSCNYISMRESRVLSRFNSPNPNVRDEKLKEVYIEDPFDAHNPGRTVRNLRNIRKIINETLNMFIPQKDPTNSIENQRKNFHFPQLNDIILMKTSQEYNNDVREDFGSNFFHNDAGPSTSTDIF</sequence>
<dbReference type="GO" id="GO:1990817">
    <property type="term" value="F:poly(A) RNA polymerase activity"/>
    <property type="evidence" value="ECO:0007669"/>
    <property type="project" value="UniProtKB-ARBA"/>
</dbReference>
<evidence type="ECO:0000256" key="4">
    <source>
        <dbReference type="ARBA" id="ARBA00022723"/>
    </source>
</evidence>
<comment type="cofactor">
    <cofactor evidence="1">
        <name>Mn(2+)</name>
        <dbReference type="ChEBI" id="CHEBI:29035"/>
    </cofactor>
</comment>